<feature type="domain" description="Spore protein YkvP/CgeB glycosyl transferase-like" evidence="1">
    <location>
        <begin position="203"/>
        <end position="340"/>
    </location>
</feature>
<dbReference type="Pfam" id="PF13524">
    <property type="entry name" value="Glyco_trans_1_2"/>
    <property type="match status" value="1"/>
</dbReference>
<sequence length="347" mass="40254">MKILSVGNMNGTSNTCLHRHWALTKLTTKIDVVNTRDKKFTIWYKLANRLFQYGFPIRLPDSPKANKQILKLINATGNDYYDIIWIDKGITINPETLRCIKRLCPSTKIVSYSPDNMALRHNQSQNYLKCIPLYDIHFTTKSYILDKMKSLGAKRIEFTNKHYESSFHYPRTLTIEETERLGGDVGFIGAWEKERCDSILFLAENGVKVKVFGDGRWNNYRNIKNLEVLPGIFTDEYSKALRAFKISLCFLRKINHDLQTSRSMEIPACGGFMLAERTIEHLSLFEEGKEADYFSSNEELLNKCQYYLENDDIRQTIILEGLKRCKLSGYSNEDSMNRMINSVLNDD</sequence>
<comment type="caution">
    <text evidence="2">The sequence shown here is derived from an EMBL/GenBank/DDBJ whole genome shotgun (WGS) entry which is preliminary data.</text>
</comment>
<dbReference type="EMBL" id="QGDT01000012">
    <property type="protein sequence ID" value="PWJ55988.1"/>
    <property type="molecule type" value="Genomic_DNA"/>
</dbReference>
<dbReference type="OrthoDB" id="110463at2"/>
<dbReference type="GO" id="GO:0016740">
    <property type="term" value="F:transferase activity"/>
    <property type="evidence" value="ECO:0007669"/>
    <property type="project" value="UniProtKB-KW"/>
</dbReference>
<proteinExistence type="predicted"/>
<dbReference type="InterPro" id="IPR055259">
    <property type="entry name" value="YkvP/CgeB_Glyco_trans-like"/>
</dbReference>
<dbReference type="Proteomes" id="UP000245880">
    <property type="component" value="Unassembled WGS sequence"/>
</dbReference>
<protein>
    <submittedName>
        <fullName evidence="2">Glycosyl transferase family 1</fullName>
    </submittedName>
</protein>
<keyword evidence="2" id="KW-0808">Transferase</keyword>
<gene>
    <name evidence="2" type="ORF">CLV98_11283</name>
</gene>
<dbReference type="RefSeq" id="WP_109676851.1">
    <property type="nucleotide sequence ID" value="NZ_QGDT01000012.1"/>
</dbReference>
<organism evidence="2 3">
    <name type="scientific">Dyadobacter jejuensis</name>
    <dbReference type="NCBI Taxonomy" id="1082580"/>
    <lineage>
        <taxon>Bacteria</taxon>
        <taxon>Pseudomonadati</taxon>
        <taxon>Bacteroidota</taxon>
        <taxon>Cytophagia</taxon>
        <taxon>Cytophagales</taxon>
        <taxon>Spirosomataceae</taxon>
        <taxon>Dyadobacter</taxon>
    </lineage>
</organism>
<dbReference type="AlphaFoldDB" id="A0A316AFF3"/>
<evidence type="ECO:0000259" key="1">
    <source>
        <dbReference type="Pfam" id="PF13524"/>
    </source>
</evidence>
<keyword evidence="3" id="KW-1185">Reference proteome</keyword>
<evidence type="ECO:0000313" key="2">
    <source>
        <dbReference type="EMBL" id="PWJ55988.1"/>
    </source>
</evidence>
<accession>A0A316AFF3</accession>
<reference evidence="2 3" key="1">
    <citation type="submission" date="2018-03" db="EMBL/GenBank/DDBJ databases">
        <title>Genomic Encyclopedia of Archaeal and Bacterial Type Strains, Phase II (KMG-II): from individual species to whole genera.</title>
        <authorList>
            <person name="Goeker M."/>
        </authorList>
    </citation>
    <scope>NUCLEOTIDE SEQUENCE [LARGE SCALE GENOMIC DNA]</scope>
    <source>
        <strain evidence="2 3">DSM 100346</strain>
    </source>
</reference>
<name>A0A316AFF3_9BACT</name>
<evidence type="ECO:0000313" key="3">
    <source>
        <dbReference type="Proteomes" id="UP000245880"/>
    </source>
</evidence>